<dbReference type="EC" id="1.1.1.58" evidence="6"/>
<comment type="caution">
    <text evidence="6">The sequence shown here is derived from an EMBL/GenBank/DDBJ whole genome shotgun (WGS) entry which is preliminary data.</text>
</comment>
<dbReference type="Gene3D" id="3.40.50.720">
    <property type="entry name" value="NAD(P)-binding Rossmann-like Domain"/>
    <property type="match status" value="1"/>
</dbReference>
<dbReference type="GO" id="GO:0019592">
    <property type="term" value="P:mannitol catabolic process"/>
    <property type="evidence" value="ECO:0007669"/>
    <property type="project" value="TreeGrafter"/>
</dbReference>
<reference evidence="6" key="2">
    <citation type="journal article" date="2021" name="PeerJ">
        <title>Extensive microbial diversity within the chicken gut microbiome revealed by metagenomics and culture.</title>
        <authorList>
            <person name="Gilroy R."/>
            <person name="Ravi A."/>
            <person name="Getino M."/>
            <person name="Pursley I."/>
            <person name="Horton D.L."/>
            <person name="Alikhan N.F."/>
            <person name="Baker D."/>
            <person name="Gharbi K."/>
            <person name="Hall N."/>
            <person name="Watson M."/>
            <person name="Adriaenssens E.M."/>
            <person name="Foster-Nyarko E."/>
            <person name="Jarju S."/>
            <person name="Secka A."/>
            <person name="Antonio M."/>
            <person name="Oren A."/>
            <person name="Chaudhuri R.R."/>
            <person name="La Ragione R."/>
            <person name="Hildebrand F."/>
            <person name="Pallen M.J."/>
        </authorList>
    </citation>
    <scope>NUCLEOTIDE SEQUENCE</scope>
    <source>
        <strain evidence="6">ChiSxjej1B13-7958</strain>
    </source>
</reference>
<proteinExistence type="predicted"/>
<evidence type="ECO:0000313" key="7">
    <source>
        <dbReference type="Proteomes" id="UP000824242"/>
    </source>
</evidence>
<comment type="catalytic activity">
    <reaction evidence="3">
        <text>D-mannitol 1-phosphate + NAD(+) = beta-D-fructose 6-phosphate + NADH + H(+)</text>
        <dbReference type="Rhea" id="RHEA:19661"/>
        <dbReference type="ChEBI" id="CHEBI:15378"/>
        <dbReference type="ChEBI" id="CHEBI:57540"/>
        <dbReference type="ChEBI" id="CHEBI:57634"/>
        <dbReference type="ChEBI" id="CHEBI:57945"/>
        <dbReference type="ChEBI" id="CHEBI:61381"/>
        <dbReference type="EC" id="1.1.1.17"/>
    </reaction>
</comment>
<name>A0A9D1DF98_9FIRM</name>
<evidence type="ECO:0000259" key="4">
    <source>
        <dbReference type="Pfam" id="PF01232"/>
    </source>
</evidence>
<dbReference type="InterPro" id="IPR013131">
    <property type="entry name" value="Mannitol_DH_N"/>
</dbReference>
<protein>
    <submittedName>
        <fullName evidence="6">Tagaturonate reductase</fullName>
        <ecNumber evidence="6">1.1.1.58</ecNumber>
    </submittedName>
</protein>
<dbReference type="GO" id="GO:0009026">
    <property type="term" value="F:tagaturonate reductase activity"/>
    <property type="evidence" value="ECO:0007669"/>
    <property type="project" value="UniProtKB-EC"/>
</dbReference>
<keyword evidence="1 6" id="KW-0560">Oxidoreductase</keyword>
<keyword evidence="2" id="KW-0520">NAD</keyword>
<gene>
    <name evidence="6" type="ORF">IAB89_10945</name>
</gene>
<evidence type="ECO:0000256" key="2">
    <source>
        <dbReference type="ARBA" id="ARBA00023027"/>
    </source>
</evidence>
<evidence type="ECO:0000259" key="5">
    <source>
        <dbReference type="Pfam" id="PF08125"/>
    </source>
</evidence>
<dbReference type="SUPFAM" id="SSF48179">
    <property type="entry name" value="6-phosphogluconate dehydrogenase C-terminal domain-like"/>
    <property type="match status" value="1"/>
</dbReference>
<feature type="domain" description="Mannitol dehydrogenase C-terminal" evidence="5">
    <location>
        <begin position="271"/>
        <end position="470"/>
    </location>
</feature>
<sequence>MKQIQEVYQKSSLPIKVVQFGEGRLLRTLIEPAFQTAIDEKRLEGSIAIVKPTGRGNLNTFQQQDCLYTIVLRGKQDGKTSDEAFPITCVNRAVNPYEDFEAFLALARLPELEFVVSNTTEAGIVLDPEDRFDAVPPRSFPGKLTRFLYERYRYGEGSETCGLTILPTELIERNGDRLRDCVLKLAEIWKLEQPFCAWVQKACLFCSTLVDRIVSGCSPEELPLLWERFGYRDELATVGEPFGMWAIEAPDHVSARLPIDGPGSPAFFVRDLAPWKQRKVRILNGGHTAMVPASFLAGKNLVRECMDDPAIHRFLTKTEEEEIVPYVPLPHADALAFSREVEQRFANPFLDHRLLDICVNSFAKWKERILPSVLDAYQAGNLPRRLIFSFAALLAFYTKAEEKEGELFGQRGDQLYRLHESDRILALVKEYSGLSADGYVTAVLRESGLFDELQTLPQFAHLAAADLQSIREQGAAAAMAAVTESGNGQ</sequence>
<dbReference type="Proteomes" id="UP000824242">
    <property type="component" value="Unassembled WGS sequence"/>
</dbReference>
<evidence type="ECO:0000256" key="1">
    <source>
        <dbReference type="ARBA" id="ARBA00023002"/>
    </source>
</evidence>
<accession>A0A9D1DF98</accession>
<dbReference type="Gene3D" id="1.10.1040.10">
    <property type="entry name" value="N-(1-d-carboxylethyl)-l-norvaline Dehydrogenase, domain 2"/>
    <property type="match status" value="1"/>
</dbReference>
<dbReference type="InterPro" id="IPR008927">
    <property type="entry name" value="6-PGluconate_DH-like_C_sf"/>
</dbReference>
<dbReference type="GO" id="GO:0008926">
    <property type="term" value="F:mannitol-1-phosphate 5-dehydrogenase activity"/>
    <property type="evidence" value="ECO:0007669"/>
    <property type="project" value="UniProtKB-EC"/>
</dbReference>
<dbReference type="PANTHER" id="PTHR30524:SF0">
    <property type="entry name" value="ALTRONATE OXIDOREDUCTASE-RELATED"/>
    <property type="match status" value="1"/>
</dbReference>
<dbReference type="InterPro" id="IPR013328">
    <property type="entry name" value="6PGD_dom2"/>
</dbReference>
<dbReference type="GO" id="GO:0005829">
    <property type="term" value="C:cytosol"/>
    <property type="evidence" value="ECO:0007669"/>
    <property type="project" value="TreeGrafter"/>
</dbReference>
<dbReference type="SUPFAM" id="SSF51735">
    <property type="entry name" value="NAD(P)-binding Rossmann-fold domains"/>
    <property type="match status" value="1"/>
</dbReference>
<reference evidence="6" key="1">
    <citation type="submission" date="2020-10" db="EMBL/GenBank/DDBJ databases">
        <authorList>
            <person name="Gilroy R."/>
        </authorList>
    </citation>
    <scope>NUCLEOTIDE SEQUENCE</scope>
    <source>
        <strain evidence="6">ChiSxjej1B13-7958</strain>
    </source>
</reference>
<evidence type="ECO:0000256" key="3">
    <source>
        <dbReference type="ARBA" id="ARBA00048615"/>
    </source>
</evidence>
<organism evidence="6 7">
    <name type="scientific">Candidatus Caccousia avicola</name>
    <dbReference type="NCBI Taxonomy" id="2840721"/>
    <lineage>
        <taxon>Bacteria</taxon>
        <taxon>Bacillati</taxon>
        <taxon>Bacillota</taxon>
        <taxon>Clostridia</taxon>
        <taxon>Eubacteriales</taxon>
        <taxon>Oscillospiraceae</taxon>
        <taxon>Oscillospiraceae incertae sedis</taxon>
        <taxon>Candidatus Caccousia</taxon>
    </lineage>
</organism>
<dbReference type="AlphaFoldDB" id="A0A9D1DF98"/>
<dbReference type="Pfam" id="PF01232">
    <property type="entry name" value="Mannitol_dh"/>
    <property type="match status" value="1"/>
</dbReference>
<dbReference type="InterPro" id="IPR036291">
    <property type="entry name" value="NAD(P)-bd_dom_sf"/>
</dbReference>
<feature type="domain" description="Mannitol dehydrogenase N-terminal" evidence="4">
    <location>
        <begin position="16"/>
        <end position="260"/>
    </location>
</feature>
<dbReference type="EMBL" id="DVGZ01000119">
    <property type="protein sequence ID" value="HIR48150.1"/>
    <property type="molecule type" value="Genomic_DNA"/>
</dbReference>
<dbReference type="NCBIfam" id="NF002969">
    <property type="entry name" value="PRK03643.1"/>
    <property type="match status" value="1"/>
</dbReference>
<dbReference type="InterPro" id="IPR013118">
    <property type="entry name" value="Mannitol_DH_C"/>
</dbReference>
<dbReference type="PANTHER" id="PTHR30524">
    <property type="entry name" value="MANNITOL-1-PHOSPHATE 5-DEHYDROGENASE"/>
    <property type="match status" value="1"/>
</dbReference>
<dbReference type="Pfam" id="PF08125">
    <property type="entry name" value="Mannitol_dh_C"/>
    <property type="match status" value="1"/>
</dbReference>
<evidence type="ECO:0000313" key="6">
    <source>
        <dbReference type="EMBL" id="HIR48150.1"/>
    </source>
</evidence>